<dbReference type="PANTHER" id="PTHR47381">
    <property type="entry name" value="ALPHA/BETA-HYDROLASES SUPERFAMILY PROTEIN"/>
    <property type="match status" value="1"/>
</dbReference>
<dbReference type="PANTHER" id="PTHR47381:SF3">
    <property type="entry name" value="ALPHA_BETA-HYDROLASES SUPERFAMILY PROTEIN"/>
    <property type="match status" value="1"/>
</dbReference>
<dbReference type="Gene3D" id="3.40.50.1820">
    <property type="entry name" value="alpha/beta hydrolase"/>
    <property type="match status" value="1"/>
</dbReference>
<dbReference type="HOGENOM" id="CLU_048444_2_1_1"/>
<protein>
    <recommendedName>
        <fullName evidence="3">Alpha/beta-hydrolase</fullName>
    </recommendedName>
</protein>
<dbReference type="OMA" id="NHGSRKV"/>
<evidence type="ECO:0008006" key="3">
    <source>
        <dbReference type="Google" id="ProtNLM"/>
    </source>
</evidence>
<sequence>MEINVGGIKSIIYGLDNLNKQPKRDLAIVFILHGRGESQDGIRQRLIATKCVSVANESDKRTRNLIAVTFDQRNHGSRHLSDLQNQGWPKNPNHLFDMFSIQQGTSRDVSYLIDYLPSFLFPNNEQNVVDFGCVGSSLGGHATWMALRQDERISVGAPLIACADYLSLMQPRARKHNVDLNPPETFKQLIKKYDPMASLASSTDVWKGKKIMALSGSDDKISE</sequence>
<dbReference type="EMBL" id="JH668228">
    <property type="protein sequence ID" value="EIM22432.1"/>
    <property type="molecule type" value="Genomic_DNA"/>
</dbReference>
<evidence type="ECO:0000313" key="2">
    <source>
        <dbReference type="Proteomes" id="UP000005242"/>
    </source>
</evidence>
<organism evidence="1 2">
    <name type="scientific">Wallemia mellicola (strain ATCC MYA-4683 / CBS 633.66)</name>
    <name type="common">Wallemia sebi (CBS 633.66)</name>
    <dbReference type="NCBI Taxonomy" id="671144"/>
    <lineage>
        <taxon>Eukaryota</taxon>
        <taxon>Fungi</taxon>
        <taxon>Dikarya</taxon>
        <taxon>Basidiomycota</taxon>
        <taxon>Wallemiomycotina</taxon>
        <taxon>Wallemiomycetes</taxon>
        <taxon>Wallemiales</taxon>
        <taxon>Wallemiaceae</taxon>
        <taxon>Wallemia</taxon>
    </lineage>
</organism>
<dbReference type="SUPFAM" id="SSF53474">
    <property type="entry name" value="alpha/beta-Hydrolases"/>
    <property type="match status" value="1"/>
</dbReference>
<gene>
    <name evidence="1" type="ORF">WALSEDRAFT_68387</name>
</gene>
<proteinExistence type="predicted"/>
<evidence type="ECO:0000313" key="1">
    <source>
        <dbReference type="EMBL" id="EIM22432.1"/>
    </source>
</evidence>
<dbReference type="KEGG" id="wse:WALSEDRAFT_68387"/>
<dbReference type="AlphaFoldDB" id="I4YEP0"/>
<dbReference type="RefSeq" id="XP_006957675.1">
    <property type="nucleotide sequence ID" value="XM_006957613.1"/>
</dbReference>
<dbReference type="InParanoid" id="I4YEP0"/>
<dbReference type="InterPro" id="IPR029058">
    <property type="entry name" value="AB_hydrolase_fold"/>
</dbReference>
<dbReference type="Proteomes" id="UP000005242">
    <property type="component" value="Unassembled WGS sequence"/>
</dbReference>
<dbReference type="GeneID" id="18475387"/>
<name>I4YEP0_WALMC</name>
<accession>I4YEP0</accession>
<keyword evidence="2" id="KW-1185">Reference proteome</keyword>
<dbReference type="eggNOG" id="ENOG502S342">
    <property type="taxonomic scope" value="Eukaryota"/>
</dbReference>
<reference evidence="1 2" key="1">
    <citation type="journal article" date="2012" name="Fungal Genet. Biol.">
        <title>The genome of the xerotolerant mold Wallemia sebi reveals adaptations to osmotic stress and suggests cryptic sexual reproduction.</title>
        <authorList>
            <person name="Padamsee M."/>
            <person name="Kumar T.K.A."/>
            <person name="Riley R."/>
            <person name="Binder M."/>
            <person name="Boyd A."/>
            <person name="Calvo A.M."/>
            <person name="Furukawa K."/>
            <person name="Hesse C."/>
            <person name="Hohmann S."/>
            <person name="James T.Y."/>
            <person name="LaButti K."/>
            <person name="Lapidus A."/>
            <person name="Lindquist E."/>
            <person name="Lucas S."/>
            <person name="Miller K."/>
            <person name="Shantappa S."/>
            <person name="Grigoriev I.V."/>
            <person name="Hibbett D.S."/>
            <person name="McLaughlin D.J."/>
            <person name="Spatafora J.W."/>
            <person name="Aime M.C."/>
        </authorList>
    </citation>
    <scope>NUCLEOTIDE SEQUENCE [LARGE SCALE GENOMIC DNA]</scope>
    <source>
        <strain evidence="2">ATCC MYA-4683 / CBS 633.66</strain>
    </source>
</reference>